<organism evidence="4 5">
    <name type="scientific">Amphibalanus amphitrite</name>
    <name type="common">Striped barnacle</name>
    <name type="synonym">Balanus amphitrite</name>
    <dbReference type="NCBI Taxonomy" id="1232801"/>
    <lineage>
        <taxon>Eukaryota</taxon>
        <taxon>Metazoa</taxon>
        <taxon>Ecdysozoa</taxon>
        <taxon>Arthropoda</taxon>
        <taxon>Crustacea</taxon>
        <taxon>Multicrustacea</taxon>
        <taxon>Cirripedia</taxon>
        <taxon>Thoracica</taxon>
        <taxon>Thoracicalcarea</taxon>
        <taxon>Balanomorpha</taxon>
        <taxon>Balanoidea</taxon>
        <taxon>Balanidae</taxon>
        <taxon>Amphibalaninae</taxon>
        <taxon>Amphibalanus</taxon>
    </lineage>
</organism>
<gene>
    <name evidence="4" type="ORF">FJT64_000085</name>
</gene>
<dbReference type="Pfam" id="PF06172">
    <property type="entry name" value="Cupin_5"/>
    <property type="match status" value="1"/>
</dbReference>
<feature type="signal peptide" evidence="2">
    <location>
        <begin position="1"/>
        <end position="23"/>
    </location>
</feature>
<dbReference type="OrthoDB" id="6614653at2759"/>
<sequence>MHSLQVATMKLLLIACVCALAAAEQPQQTVPTAAQLTVGLTHLYRRFLHAVAPRQLELQDALDIQWRNGMMAGPPFRSPVQANFGGVEAPTFSFVNSMITPGQKGFFGKWSKHDTSDLLMTYNRGSLTKIHMLTDGGIHKEVVLGHPLHKHDAKFAVMIPKGTYCIFESLSEDDAAFVTYVAIPAWNPANSHNYSQKEMEAKFPDFSNMFHELSKPGVDEHEHGDEDHDHEHDEHDHDDHDDHDHGPQRRRRRFRGRARRFGGRY</sequence>
<dbReference type="SUPFAM" id="SSF51182">
    <property type="entry name" value="RmlC-like cupins"/>
    <property type="match status" value="1"/>
</dbReference>
<feature type="chain" id="PRO_5025492413" description="DUF985 domain-containing protein" evidence="2">
    <location>
        <begin position="24"/>
        <end position="265"/>
    </location>
</feature>
<evidence type="ECO:0000256" key="1">
    <source>
        <dbReference type="SAM" id="MobiDB-lite"/>
    </source>
</evidence>
<dbReference type="AlphaFoldDB" id="A0A6A4X4R3"/>
<proteinExistence type="predicted"/>
<comment type="caution">
    <text evidence="4">The sequence shown here is derived from an EMBL/GenBank/DDBJ whole genome shotgun (WGS) entry which is preliminary data.</text>
</comment>
<feature type="compositionally biased region" description="Basic residues" evidence="1">
    <location>
        <begin position="248"/>
        <end position="265"/>
    </location>
</feature>
<feature type="domain" description="DUF985" evidence="3">
    <location>
        <begin position="105"/>
        <end position="189"/>
    </location>
</feature>
<dbReference type="Gene3D" id="2.60.120.10">
    <property type="entry name" value="Jelly Rolls"/>
    <property type="match status" value="1"/>
</dbReference>
<name>A0A6A4X4R3_AMPAM</name>
<protein>
    <recommendedName>
        <fullName evidence="3">DUF985 domain-containing protein</fullName>
    </recommendedName>
</protein>
<keyword evidence="5" id="KW-1185">Reference proteome</keyword>
<evidence type="ECO:0000256" key="2">
    <source>
        <dbReference type="SAM" id="SignalP"/>
    </source>
</evidence>
<dbReference type="InterPro" id="IPR009327">
    <property type="entry name" value="Cupin_DUF985"/>
</dbReference>
<dbReference type="InterPro" id="IPR011051">
    <property type="entry name" value="RmlC_Cupin_sf"/>
</dbReference>
<keyword evidence="2" id="KW-0732">Signal</keyword>
<evidence type="ECO:0000313" key="4">
    <source>
        <dbReference type="EMBL" id="KAF0314726.1"/>
    </source>
</evidence>
<feature type="compositionally biased region" description="Basic and acidic residues" evidence="1">
    <location>
        <begin position="212"/>
        <end position="247"/>
    </location>
</feature>
<accession>A0A6A4X4R3</accession>
<evidence type="ECO:0000259" key="3">
    <source>
        <dbReference type="Pfam" id="PF06172"/>
    </source>
</evidence>
<reference evidence="4 5" key="1">
    <citation type="submission" date="2019-07" db="EMBL/GenBank/DDBJ databases">
        <title>Draft genome assembly of a fouling barnacle, Amphibalanus amphitrite (Darwin, 1854): The first reference genome for Thecostraca.</title>
        <authorList>
            <person name="Kim W."/>
        </authorList>
    </citation>
    <scope>NUCLEOTIDE SEQUENCE [LARGE SCALE GENOMIC DNA]</scope>
    <source>
        <strain evidence="4">SNU_AA5</strain>
        <tissue evidence="4">Soma without cirri and trophi</tissue>
    </source>
</reference>
<dbReference type="InterPro" id="IPR014710">
    <property type="entry name" value="RmlC-like_jellyroll"/>
</dbReference>
<feature type="region of interest" description="Disordered" evidence="1">
    <location>
        <begin position="212"/>
        <end position="265"/>
    </location>
</feature>
<dbReference type="Proteomes" id="UP000440578">
    <property type="component" value="Unassembled WGS sequence"/>
</dbReference>
<evidence type="ECO:0000313" key="5">
    <source>
        <dbReference type="Proteomes" id="UP000440578"/>
    </source>
</evidence>
<dbReference type="EMBL" id="VIIS01000002">
    <property type="protein sequence ID" value="KAF0314726.1"/>
    <property type="molecule type" value="Genomic_DNA"/>
</dbReference>